<dbReference type="GO" id="GO:0006281">
    <property type="term" value="P:DNA repair"/>
    <property type="evidence" value="ECO:0007669"/>
    <property type="project" value="InterPro"/>
</dbReference>
<keyword evidence="5" id="KW-1185">Reference proteome</keyword>
<reference evidence="4 5" key="1">
    <citation type="submission" date="2020-01" db="EMBL/GenBank/DDBJ databases">
        <title>Herbidospora sp. NEAU-GS84 nov., a novel actinomycete isolated from soil.</title>
        <authorList>
            <person name="Han L."/>
        </authorList>
    </citation>
    <scope>NUCLEOTIDE SEQUENCE [LARGE SCALE GENOMIC DNA]</scope>
    <source>
        <strain evidence="4 5">NEAU-GS84</strain>
    </source>
</reference>
<dbReference type="SUPFAM" id="SSF47781">
    <property type="entry name" value="RuvA domain 2-like"/>
    <property type="match status" value="1"/>
</dbReference>
<dbReference type="InterPro" id="IPR004509">
    <property type="entry name" value="Competence_ComEA_HhH"/>
</dbReference>
<protein>
    <submittedName>
        <fullName evidence="4">ComEA family DNA-binding protein</fullName>
    </submittedName>
</protein>
<dbReference type="GO" id="GO:0015628">
    <property type="term" value="P:protein secretion by the type II secretion system"/>
    <property type="evidence" value="ECO:0007669"/>
    <property type="project" value="TreeGrafter"/>
</dbReference>
<sequence>MSDPPPLGDGHSPPRYPVHSDSRLTGRGDPYQVDSQERAPSSRSAQAEQIGESPSFGVGHSPPKYPVQSDSRSARPVRPRGRDPYLAESDSQFGAPLSPGGVPPSFGKAPPLPKWPLLDEDELADDLDGPLDPGRRGIKGLIVVGIVAALVAVAIAIWTRPREEPLAPPAPVAGSPVAPSPVPSAAVAEVTVYVTGKVKRPGVIALPLGSRVVDAIMAAGGLKQGAEPGGLNLARRVIDGEQIAVGEPGSVAPPPGVAESGVVSLNSATVEQLDQLPGVGEVLAQRIVEYRDTNGGFQSIEQLREVEGIGEAKFADLKDQVTL</sequence>
<dbReference type="NCBIfam" id="TIGR00426">
    <property type="entry name" value="competence protein ComEA helix-hairpin-helix repeat region"/>
    <property type="match status" value="1"/>
</dbReference>
<evidence type="ECO:0000313" key="4">
    <source>
        <dbReference type="EMBL" id="NAS23127.1"/>
    </source>
</evidence>
<dbReference type="Pfam" id="PF12836">
    <property type="entry name" value="HHH_3"/>
    <property type="match status" value="1"/>
</dbReference>
<feature type="transmembrane region" description="Helical" evidence="2">
    <location>
        <begin position="140"/>
        <end position="159"/>
    </location>
</feature>
<dbReference type="Gene3D" id="3.10.560.10">
    <property type="entry name" value="Outer membrane lipoprotein wza domain like"/>
    <property type="match status" value="1"/>
</dbReference>
<dbReference type="GO" id="GO:0015627">
    <property type="term" value="C:type II protein secretion system complex"/>
    <property type="evidence" value="ECO:0007669"/>
    <property type="project" value="TreeGrafter"/>
</dbReference>
<dbReference type="InterPro" id="IPR051675">
    <property type="entry name" value="Endo/Exo/Phosphatase_dom_1"/>
</dbReference>
<proteinExistence type="predicted"/>
<gene>
    <name evidence="4" type="ORF">GT755_15680</name>
</gene>
<dbReference type="SMART" id="SM00278">
    <property type="entry name" value="HhH1"/>
    <property type="match status" value="2"/>
</dbReference>
<evidence type="ECO:0000256" key="1">
    <source>
        <dbReference type="SAM" id="MobiDB-lite"/>
    </source>
</evidence>
<dbReference type="EMBL" id="WXEW01000004">
    <property type="protein sequence ID" value="NAS23127.1"/>
    <property type="molecule type" value="Genomic_DNA"/>
</dbReference>
<dbReference type="InterPro" id="IPR010994">
    <property type="entry name" value="RuvA_2-like"/>
</dbReference>
<name>A0A7C9J2W3_9ACTN</name>
<feature type="domain" description="Helix-hairpin-helix DNA-binding motif class 1" evidence="3">
    <location>
        <begin position="271"/>
        <end position="290"/>
    </location>
</feature>
<dbReference type="InterPro" id="IPR003583">
    <property type="entry name" value="Hlx-hairpin-Hlx_DNA-bd_motif"/>
</dbReference>
<feature type="domain" description="Helix-hairpin-helix DNA-binding motif class 1" evidence="3">
    <location>
        <begin position="301"/>
        <end position="320"/>
    </location>
</feature>
<keyword evidence="2" id="KW-0472">Membrane</keyword>
<accession>A0A7C9J2W3</accession>
<evidence type="ECO:0000313" key="5">
    <source>
        <dbReference type="Proteomes" id="UP000479526"/>
    </source>
</evidence>
<evidence type="ECO:0000259" key="3">
    <source>
        <dbReference type="SMART" id="SM00278"/>
    </source>
</evidence>
<feature type="compositionally biased region" description="Polar residues" evidence="1">
    <location>
        <begin position="38"/>
        <end position="47"/>
    </location>
</feature>
<keyword evidence="2" id="KW-1133">Transmembrane helix</keyword>
<comment type="caution">
    <text evidence="4">The sequence shown here is derived from an EMBL/GenBank/DDBJ whole genome shotgun (WGS) entry which is preliminary data.</text>
</comment>
<dbReference type="Pfam" id="PF10531">
    <property type="entry name" value="SLBB"/>
    <property type="match status" value="1"/>
</dbReference>
<dbReference type="PANTHER" id="PTHR21180:SF32">
    <property type="entry name" value="ENDONUCLEASE_EXONUCLEASE_PHOSPHATASE FAMILY DOMAIN-CONTAINING PROTEIN 1"/>
    <property type="match status" value="1"/>
</dbReference>
<dbReference type="GO" id="GO:0003677">
    <property type="term" value="F:DNA binding"/>
    <property type="evidence" value="ECO:0007669"/>
    <property type="project" value="UniProtKB-KW"/>
</dbReference>
<keyword evidence="2" id="KW-0812">Transmembrane</keyword>
<dbReference type="Proteomes" id="UP000479526">
    <property type="component" value="Unassembled WGS sequence"/>
</dbReference>
<evidence type="ECO:0000256" key="2">
    <source>
        <dbReference type="SAM" id="Phobius"/>
    </source>
</evidence>
<keyword evidence="4" id="KW-0238">DNA-binding</keyword>
<feature type="region of interest" description="Disordered" evidence="1">
    <location>
        <begin position="1"/>
        <end position="114"/>
    </location>
</feature>
<organism evidence="4 5">
    <name type="scientific">Herbidospora solisilvae</name>
    <dbReference type="NCBI Taxonomy" id="2696284"/>
    <lineage>
        <taxon>Bacteria</taxon>
        <taxon>Bacillati</taxon>
        <taxon>Actinomycetota</taxon>
        <taxon>Actinomycetes</taxon>
        <taxon>Streptosporangiales</taxon>
        <taxon>Streptosporangiaceae</taxon>
        <taxon>Herbidospora</taxon>
    </lineage>
</organism>
<dbReference type="InterPro" id="IPR019554">
    <property type="entry name" value="Soluble_ligand-bd"/>
</dbReference>
<dbReference type="AlphaFoldDB" id="A0A7C9J2W3"/>
<dbReference type="Gene3D" id="1.10.150.320">
    <property type="entry name" value="Photosystem II 12 kDa extrinsic protein"/>
    <property type="match status" value="1"/>
</dbReference>
<dbReference type="PANTHER" id="PTHR21180">
    <property type="entry name" value="ENDONUCLEASE/EXONUCLEASE/PHOSPHATASE FAMILY DOMAIN-CONTAINING PROTEIN 1"/>
    <property type="match status" value="1"/>
</dbReference>